<proteinExistence type="predicted"/>
<dbReference type="AlphaFoldDB" id="A0A5N0TDW6"/>
<feature type="region of interest" description="Disordered" evidence="1">
    <location>
        <begin position="189"/>
        <end position="219"/>
    </location>
</feature>
<comment type="caution">
    <text evidence="4">The sequence shown here is derived from an EMBL/GenBank/DDBJ whole genome shotgun (WGS) entry which is preliminary data.</text>
</comment>
<name>A0A5N0TDW6_9GAMM</name>
<gene>
    <name evidence="4" type="ORF">F3N42_07650</name>
</gene>
<keyword evidence="2" id="KW-0472">Membrane</keyword>
<dbReference type="RefSeq" id="WP_150863826.1">
    <property type="nucleotide sequence ID" value="NZ_VYXP01000004.1"/>
</dbReference>
<reference evidence="4 5" key="1">
    <citation type="submission" date="2019-09" db="EMBL/GenBank/DDBJ databases">
        <title>Wenzhouxiangella sp. Genome sequencing and assembly.</title>
        <authorList>
            <person name="Zhang R."/>
        </authorList>
    </citation>
    <scope>NUCLEOTIDE SEQUENCE [LARGE SCALE GENOMIC DNA]</scope>
    <source>
        <strain evidence="4 5">W260</strain>
    </source>
</reference>
<dbReference type="Pfam" id="PF01882">
    <property type="entry name" value="DUF58"/>
    <property type="match status" value="1"/>
</dbReference>
<organism evidence="4 5">
    <name type="scientific">Marinihelvus fidelis</name>
    <dbReference type="NCBI Taxonomy" id="2613842"/>
    <lineage>
        <taxon>Bacteria</taxon>
        <taxon>Pseudomonadati</taxon>
        <taxon>Pseudomonadota</taxon>
        <taxon>Gammaproteobacteria</taxon>
        <taxon>Chromatiales</taxon>
        <taxon>Wenzhouxiangellaceae</taxon>
        <taxon>Marinihelvus</taxon>
    </lineage>
</organism>
<sequence length="317" mass="35153">MNLFGDRLHAWAIERVRRRTRIAPPYRLAYRHVFVLPTVFGMGFGAMLVFTALGGLNFNNNMALLMVFTLGALAAMTTLLAYRDLAGVEIDSVRADPVFAGEPAHFHVRLDNRDPRVRYSLQAALATTAASACMDLPASASGVLAVAVPTERRGWLAPPPFRVETRYPLGLFRAWSWVFPATPVLVYPAPAKKPPPLPNRASGRQGRPRLGDGDQVHGLRGYRPGDALRRVAWRTSARHDTLYTREMESPRDAACELDWNEVRGDTELRLSVLTAWVLQADHRQLEYRLRLPGQPAIGGSGPAHRARCLEALAVYGL</sequence>
<feature type="transmembrane region" description="Helical" evidence="2">
    <location>
        <begin position="28"/>
        <end position="50"/>
    </location>
</feature>
<keyword evidence="2" id="KW-1133">Transmembrane helix</keyword>
<evidence type="ECO:0000313" key="4">
    <source>
        <dbReference type="EMBL" id="KAA9132036.1"/>
    </source>
</evidence>
<feature type="transmembrane region" description="Helical" evidence="2">
    <location>
        <begin position="62"/>
        <end position="82"/>
    </location>
</feature>
<keyword evidence="2" id="KW-0812">Transmembrane</keyword>
<protein>
    <submittedName>
        <fullName evidence="4">DUF58 domain-containing protein</fullName>
    </submittedName>
</protein>
<feature type="domain" description="DUF58" evidence="3">
    <location>
        <begin position="220"/>
        <end position="253"/>
    </location>
</feature>
<evidence type="ECO:0000256" key="2">
    <source>
        <dbReference type="SAM" id="Phobius"/>
    </source>
</evidence>
<dbReference type="EMBL" id="VYXP01000004">
    <property type="protein sequence ID" value="KAA9132036.1"/>
    <property type="molecule type" value="Genomic_DNA"/>
</dbReference>
<dbReference type="InterPro" id="IPR002881">
    <property type="entry name" value="DUF58"/>
</dbReference>
<accession>A0A5N0TDW6</accession>
<dbReference type="Proteomes" id="UP000325372">
    <property type="component" value="Unassembled WGS sequence"/>
</dbReference>
<evidence type="ECO:0000256" key="1">
    <source>
        <dbReference type="SAM" id="MobiDB-lite"/>
    </source>
</evidence>
<evidence type="ECO:0000313" key="5">
    <source>
        <dbReference type="Proteomes" id="UP000325372"/>
    </source>
</evidence>
<evidence type="ECO:0000259" key="3">
    <source>
        <dbReference type="Pfam" id="PF01882"/>
    </source>
</evidence>
<dbReference type="PANTHER" id="PTHR34351:SF1">
    <property type="entry name" value="SLR1927 PROTEIN"/>
    <property type="match status" value="1"/>
</dbReference>
<keyword evidence="5" id="KW-1185">Reference proteome</keyword>
<dbReference type="PANTHER" id="PTHR34351">
    <property type="entry name" value="SLR1927 PROTEIN-RELATED"/>
    <property type="match status" value="1"/>
</dbReference>